<evidence type="ECO:0000256" key="3">
    <source>
        <dbReference type="ARBA" id="ARBA00023163"/>
    </source>
</evidence>
<protein>
    <submittedName>
        <fullName evidence="6">Helix-turn-helix transcriptional regulator</fullName>
    </submittedName>
</protein>
<dbReference type="PROSITE" id="PS00041">
    <property type="entry name" value="HTH_ARAC_FAMILY_1"/>
    <property type="match status" value="1"/>
</dbReference>
<evidence type="ECO:0000259" key="5">
    <source>
        <dbReference type="PROSITE" id="PS01124"/>
    </source>
</evidence>
<dbReference type="Gene3D" id="1.10.10.60">
    <property type="entry name" value="Homeodomain-like"/>
    <property type="match status" value="2"/>
</dbReference>
<keyword evidence="7" id="KW-1185">Reference proteome</keyword>
<feature type="domain" description="HTH araC/xylS-type" evidence="5">
    <location>
        <begin position="594"/>
        <end position="693"/>
    </location>
</feature>
<sequence length="701" mass="80230">MRTRKSILSGVIYLNLSIAVIIAILFFVSSAVYSHQLSKERYHLASTKLARLNSDFQLEMNRLDALFSLCIRDSSLVYTLTDKLGKDFFEKNAENAASKLSLLRQSLPYAKTVFLYTKSSKRVVQDNGHLYTENDFVHIVLNKNDNNKLSTIKDLPDGLYHYSNFYALYVKNLYKHGYIAASIYLPEFANIHKSIDSDFLGYVVDEDGKSLISNPRLFLSDKDIKLALENDFINCNNTKYYSIASKMSIFPYIGLVLVNNDELMSPLYYMYTVMGITFVILLASSLLLVFLNYKLYLPLKKFTSQFGSSGDNEVAILENQIHELLYEINCLSSDTNNSGMINERIALYYLLSTTSEPDEKTLATLEEKYPYYMVIVLVIQNNSGNEDISFVSALEKKLVDRFELKFINVNKYTYSLIAKPEDKEEILKEIEAQTADSNNDIQVFAGIREYCTAISGLNAEYKLAENSLLASPVINGKQFTYSTDNNLPKKKSRLPVDIHNLLFEYARNNAPEMILKELELIFYPEAPISISDFRHYYVEIQSIFEKACLAKKLELPTFTDGHDAYNTNFMYQNLSDLSYKLFSKADKEQYDIKSRMEEYINGHLSEPLTLSSVAEAFSITPVYLSSWFKKNMGTNFSSYVSTVKMDYAITLLCRQNPPKIQDIASSVGIDSTATFIRQFKKHTRTTPSQYQKSWASSDNKR</sequence>
<dbReference type="PANTHER" id="PTHR43280:SF2">
    <property type="entry name" value="HTH-TYPE TRANSCRIPTIONAL REGULATOR EXSA"/>
    <property type="match status" value="1"/>
</dbReference>
<keyword evidence="4" id="KW-0812">Transmembrane</keyword>
<proteinExistence type="predicted"/>
<dbReference type="InterPro" id="IPR018060">
    <property type="entry name" value="HTH_AraC"/>
</dbReference>
<feature type="transmembrane region" description="Helical" evidence="4">
    <location>
        <begin position="268"/>
        <end position="291"/>
    </location>
</feature>
<feature type="transmembrane region" description="Helical" evidence="4">
    <location>
        <begin position="12"/>
        <end position="33"/>
    </location>
</feature>
<dbReference type="PANTHER" id="PTHR43280">
    <property type="entry name" value="ARAC-FAMILY TRANSCRIPTIONAL REGULATOR"/>
    <property type="match status" value="1"/>
</dbReference>
<dbReference type="SMART" id="SM00342">
    <property type="entry name" value="HTH_ARAC"/>
    <property type="match status" value="1"/>
</dbReference>
<keyword evidence="4" id="KW-0472">Membrane</keyword>
<dbReference type="RefSeq" id="WP_208429471.1">
    <property type="nucleotide sequence ID" value="NZ_JAEPRJ010000001.1"/>
</dbReference>
<evidence type="ECO:0000313" key="6">
    <source>
        <dbReference type="EMBL" id="MBK5898023.1"/>
    </source>
</evidence>
<evidence type="ECO:0000256" key="1">
    <source>
        <dbReference type="ARBA" id="ARBA00023015"/>
    </source>
</evidence>
<gene>
    <name evidence="6" type="ORF">JJN12_09600</name>
</gene>
<keyword evidence="1" id="KW-0805">Transcription regulation</keyword>
<reference evidence="6 7" key="1">
    <citation type="submission" date="2021-01" db="EMBL/GenBank/DDBJ databases">
        <title>Isolation and description of Catonella massiliensis sp. nov., a novel Catonella species, isolated from a stable periodontitis subject.</title>
        <authorList>
            <person name="Antezack A."/>
            <person name="Boxberger M."/>
            <person name="La Scola B."/>
            <person name="Monnet-Corti V."/>
        </authorList>
    </citation>
    <scope>NUCLEOTIDE SEQUENCE [LARGE SCALE GENOMIC DNA]</scope>
    <source>
        <strain evidence="6 7">Marseille-Q4567</strain>
    </source>
</reference>
<keyword evidence="2" id="KW-0238">DNA-binding</keyword>
<keyword evidence="3" id="KW-0804">Transcription</keyword>
<comment type="caution">
    <text evidence="6">The sequence shown here is derived from an EMBL/GenBank/DDBJ whole genome shotgun (WGS) entry which is preliminary data.</text>
</comment>
<accession>A0ABS1J1J3</accession>
<evidence type="ECO:0000256" key="2">
    <source>
        <dbReference type="ARBA" id="ARBA00023125"/>
    </source>
</evidence>
<dbReference type="Pfam" id="PF12833">
    <property type="entry name" value="HTH_18"/>
    <property type="match status" value="1"/>
</dbReference>
<keyword evidence="4" id="KW-1133">Transmembrane helix</keyword>
<dbReference type="InterPro" id="IPR018062">
    <property type="entry name" value="HTH_AraC-typ_CS"/>
</dbReference>
<dbReference type="PROSITE" id="PS01124">
    <property type="entry name" value="HTH_ARAC_FAMILY_2"/>
    <property type="match status" value="1"/>
</dbReference>
<organism evidence="6 7">
    <name type="scientific">Catonella massiliensis</name>
    <dbReference type="NCBI Taxonomy" id="2799636"/>
    <lineage>
        <taxon>Bacteria</taxon>
        <taxon>Bacillati</taxon>
        <taxon>Bacillota</taxon>
        <taxon>Clostridia</taxon>
        <taxon>Lachnospirales</taxon>
        <taxon>Lachnospiraceae</taxon>
        <taxon>Catonella</taxon>
    </lineage>
</organism>
<dbReference type="Proteomes" id="UP000604730">
    <property type="component" value="Unassembled WGS sequence"/>
</dbReference>
<dbReference type="InterPro" id="IPR009057">
    <property type="entry name" value="Homeodomain-like_sf"/>
</dbReference>
<evidence type="ECO:0000256" key="4">
    <source>
        <dbReference type="SAM" id="Phobius"/>
    </source>
</evidence>
<dbReference type="SUPFAM" id="SSF46689">
    <property type="entry name" value="Homeodomain-like"/>
    <property type="match status" value="2"/>
</dbReference>
<name>A0ABS1J1J3_9FIRM</name>
<evidence type="ECO:0000313" key="7">
    <source>
        <dbReference type="Proteomes" id="UP000604730"/>
    </source>
</evidence>
<dbReference type="EMBL" id="JAEPRJ010000001">
    <property type="protein sequence ID" value="MBK5898023.1"/>
    <property type="molecule type" value="Genomic_DNA"/>
</dbReference>